<gene>
    <name evidence="1" type="primary">ZEB2_1</name>
    <name evidence="1" type="ORF">DSO57_1005855</name>
</gene>
<reference evidence="1" key="1">
    <citation type="submission" date="2022-04" db="EMBL/GenBank/DDBJ databases">
        <title>Genome of the entomopathogenic fungus Entomophthora muscae.</title>
        <authorList>
            <person name="Elya C."/>
            <person name="Lovett B.R."/>
            <person name="Lee E."/>
            <person name="Macias A.M."/>
            <person name="Hajek A.E."/>
            <person name="De Bivort B.L."/>
            <person name="Kasson M.T."/>
            <person name="De Fine Licht H.H."/>
            <person name="Stajich J.E."/>
        </authorList>
    </citation>
    <scope>NUCLEOTIDE SEQUENCE</scope>
    <source>
        <strain evidence="1">Berkeley</strain>
    </source>
</reference>
<evidence type="ECO:0000313" key="2">
    <source>
        <dbReference type="Proteomes" id="UP001165960"/>
    </source>
</evidence>
<keyword evidence="2" id="KW-1185">Reference proteome</keyword>
<organism evidence="1 2">
    <name type="scientific">Entomophthora muscae</name>
    <dbReference type="NCBI Taxonomy" id="34485"/>
    <lineage>
        <taxon>Eukaryota</taxon>
        <taxon>Fungi</taxon>
        <taxon>Fungi incertae sedis</taxon>
        <taxon>Zoopagomycota</taxon>
        <taxon>Entomophthoromycotina</taxon>
        <taxon>Entomophthoromycetes</taxon>
        <taxon>Entomophthorales</taxon>
        <taxon>Entomophthoraceae</taxon>
        <taxon>Entomophthora</taxon>
    </lineage>
</organism>
<sequence length="148" mass="17124">MKKCPNQARVRTKFSKLQIDELEALYTLTSKPTKDQMADLGNRIELELRIIQVWFQNRRVKERNQHLSQFEAPLPPPPCLSYVVKLMHMPTSNSVTFHSPPIVPSSQFNHSPMCYPNNNMYLTQAVNPYSLPQNYIYIGDLNQSLSSQ</sequence>
<name>A0ACC2UTG6_9FUNG</name>
<comment type="caution">
    <text evidence="1">The sequence shown here is derived from an EMBL/GenBank/DDBJ whole genome shotgun (WGS) entry which is preliminary data.</text>
</comment>
<dbReference type="Proteomes" id="UP001165960">
    <property type="component" value="Unassembled WGS sequence"/>
</dbReference>
<proteinExistence type="predicted"/>
<protein>
    <submittedName>
        <fullName evidence="1">Zinc finger E-box-binding homeobox 2</fullName>
    </submittedName>
</protein>
<keyword evidence="1" id="KW-0238">DNA-binding</keyword>
<accession>A0ACC2UTG6</accession>
<dbReference type="EMBL" id="QTSX02000016">
    <property type="protein sequence ID" value="KAJ9090118.1"/>
    <property type="molecule type" value="Genomic_DNA"/>
</dbReference>
<keyword evidence="1" id="KW-0371">Homeobox</keyword>
<evidence type="ECO:0000313" key="1">
    <source>
        <dbReference type="EMBL" id="KAJ9090118.1"/>
    </source>
</evidence>